<proteinExistence type="predicted"/>
<gene>
    <name evidence="2" type="ORF">Tci_026223</name>
</gene>
<dbReference type="EMBL" id="BKCJ010003303">
    <property type="protein sequence ID" value="GEU54245.1"/>
    <property type="molecule type" value="Genomic_DNA"/>
</dbReference>
<accession>A0A6L2L1V3</accession>
<organism evidence="2">
    <name type="scientific">Tanacetum cinerariifolium</name>
    <name type="common">Dalmatian daisy</name>
    <name type="synonym">Chrysanthemum cinerariifolium</name>
    <dbReference type="NCBI Taxonomy" id="118510"/>
    <lineage>
        <taxon>Eukaryota</taxon>
        <taxon>Viridiplantae</taxon>
        <taxon>Streptophyta</taxon>
        <taxon>Embryophyta</taxon>
        <taxon>Tracheophyta</taxon>
        <taxon>Spermatophyta</taxon>
        <taxon>Magnoliopsida</taxon>
        <taxon>eudicotyledons</taxon>
        <taxon>Gunneridae</taxon>
        <taxon>Pentapetalae</taxon>
        <taxon>asterids</taxon>
        <taxon>campanulids</taxon>
        <taxon>Asterales</taxon>
        <taxon>Asteraceae</taxon>
        <taxon>Asteroideae</taxon>
        <taxon>Anthemideae</taxon>
        <taxon>Anthemidinae</taxon>
        <taxon>Tanacetum</taxon>
    </lineage>
</organism>
<dbReference type="GO" id="GO:0003746">
    <property type="term" value="F:translation elongation factor activity"/>
    <property type="evidence" value="ECO:0007669"/>
    <property type="project" value="UniProtKB-KW"/>
</dbReference>
<dbReference type="AlphaFoldDB" id="A0A6L2L1V3"/>
<keyword evidence="2" id="KW-0648">Protein biosynthesis</keyword>
<sequence>QLVTSRVGLSPILENPGSQITGSARNIGGRSSVKRSMRSGGGLDQKINGWYASTRLFYPNAVEALCKVRGEIDVEFRDEANAADLYKVVVLVS</sequence>
<keyword evidence="2" id="KW-0251">Elongation factor</keyword>
<name>A0A6L2L1V3_TANCI</name>
<feature type="non-terminal residue" evidence="2">
    <location>
        <position position="1"/>
    </location>
</feature>
<reference evidence="2" key="1">
    <citation type="journal article" date="2019" name="Sci. Rep.">
        <title>Draft genome of Tanacetum cinerariifolium, the natural source of mosquito coil.</title>
        <authorList>
            <person name="Yamashiro T."/>
            <person name="Shiraishi A."/>
            <person name="Satake H."/>
            <person name="Nakayama K."/>
        </authorList>
    </citation>
    <scope>NUCLEOTIDE SEQUENCE</scope>
</reference>
<evidence type="ECO:0000256" key="1">
    <source>
        <dbReference type="SAM" id="MobiDB-lite"/>
    </source>
</evidence>
<protein>
    <submittedName>
        <fullName evidence="2">Transcription elongation factor S-II, central domain-containing protein</fullName>
    </submittedName>
</protein>
<comment type="caution">
    <text evidence="2">The sequence shown here is derived from an EMBL/GenBank/DDBJ whole genome shotgun (WGS) entry which is preliminary data.</text>
</comment>
<evidence type="ECO:0000313" key="2">
    <source>
        <dbReference type="EMBL" id="GEU54245.1"/>
    </source>
</evidence>
<feature type="region of interest" description="Disordered" evidence="1">
    <location>
        <begin position="20"/>
        <end position="42"/>
    </location>
</feature>